<evidence type="ECO:0000259" key="3">
    <source>
        <dbReference type="PROSITE" id="PS50017"/>
    </source>
</evidence>
<dbReference type="PANTHER" id="PTHR46312">
    <property type="entry name" value="NACHT DOMAIN-CONTAINING PROTEIN"/>
    <property type="match status" value="1"/>
</dbReference>
<dbReference type="InterPro" id="IPR032675">
    <property type="entry name" value="LRR_dom_sf"/>
</dbReference>
<dbReference type="Gene3D" id="1.10.533.10">
    <property type="entry name" value="Death Domain, Fas"/>
    <property type="match status" value="1"/>
</dbReference>
<dbReference type="PANTHER" id="PTHR46312:SF2">
    <property type="entry name" value="NUCLEOTIDE-BINDING OLIGOMERIZATION DOMAIN-CONTAINING PROTEIN 2-LIKE"/>
    <property type="match status" value="1"/>
</dbReference>
<dbReference type="InterPro" id="IPR011029">
    <property type="entry name" value="DEATH-like_dom_sf"/>
</dbReference>
<evidence type="ECO:0000259" key="4">
    <source>
        <dbReference type="PROSITE" id="PS50837"/>
    </source>
</evidence>
<evidence type="ECO:0000313" key="5">
    <source>
        <dbReference type="EMBL" id="KAK3104790.1"/>
    </source>
</evidence>
<dbReference type="Proteomes" id="UP001186944">
    <property type="component" value="Unassembled WGS sequence"/>
</dbReference>
<evidence type="ECO:0000313" key="6">
    <source>
        <dbReference type="Proteomes" id="UP001186944"/>
    </source>
</evidence>
<evidence type="ECO:0000256" key="1">
    <source>
        <dbReference type="ARBA" id="ARBA00022741"/>
    </source>
</evidence>
<keyword evidence="2" id="KW-0067">ATP-binding</keyword>
<dbReference type="Gene3D" id="3.40.50.300">
    <property type="entry name" value="P-loop containing nucleotide triphosphate hydrolases"/>
    <property type="match status" value="1"/>
</dbReference>
<dbReference type="GO" id="GO:0005524">
    <property type="term" value="F:ATP binding"/>
    <property type="evidence" value="ECO:0007669"/>
    <property type="project" value="UniProtKB-KW"/>
</dbReference>
<dbReference type="PROSITE" id="PS50837">
    <property type="entry name" value="NACHT"/>
    <property type="match status" value="1"/>
</dbReference>
<organism evidence="5 6">
    <name type="scientific">Pinctada imbricata</name>
    <name type="common">Atlantic pearl-oyster</name>
    <name type="synonym">Pinctada martensii</name>
    <dbReference type="NCBI Taxonomy" id="66713"/>
    <lineage>
        <taxon>Eukaryota</taxon>
        <taxon>Metazoa</taxon>
        <taxon>Spiralia</taxon>
        <taxon>Lophotrochozoa</taxon>
        <taxon>Mollusca</taxon>
        <taxon>Bivalvia</taxon>
        <taxon>Autobranchia</taxon>
        <taxon>Pteriomorphia</taxon>
        <taxon>Pterioida</taxon>
        <taxon>Pterioidea</taxon>
        <taxon>Pteriidae</taxon>
        <taxon>Pinctada</taxon>
    </lineage>
</organism>
<dbReference type="Gene3D" id="3.80.10.10">
    <property type="entry name" value="Ribonuclease Inhibitor"/>
    <property type="match status" value="1"/>
</dbReference>
<dbReference type="GO" id="GO:0007165">
    <property type="term" value="P:signal transduction"/>
    <property type="evidence" value="ECO:0007669"/>
    <property type="project" value="InterPro"/>
</dbReference>
<sequence>MGNRCRLRTATCHASSRRCGYPGLRAHIPPTVPITQRSRRSVRHFPVNIVILLTFLSAEVVTEKFLAEISKKIGSEWILVCVTLGVPSYVIDQIKIDGTSDVPTKIFEGLRRWRELRRERSDDELIVELKDALGEHGRQDLVEVVENHIKKCMLEKEKNINTALHSMEAEDTEVKDFREKLHTLNYLETQKVPVSPLQRTSKMPLENIFAPISIREDLEYQGKGRNIGMKNKRTKPVNSPDDMFYIDGDVARNVFVLGDAGVGKSVFCLRLVENWCKAQKICVSDRGESNVSWVKALKIFDFLFFVQLRHVNKSRSSVIDMIVNDVFHSHPGNQDFIRRVLYSQRFRCLIVVDGVDEWKVTDQVKFELKVEGLPNTENMVNCTFVWSMRPWVMDRFSEMIRGNDRVVEIQGLDTDSIDVVIEKMLINFYELDKDSSRYKKKEKYITEKSNDQTLESIMQIPLMAVACIQIWFEGKEVGNSMVRLYVAILDLLIRRSNKKDPLTADIIEKFANQSVAERNVPPILYQNKNIKQVMTMIMKLGRIAHDDLVSKETHLVFRVEDIETYLEEYELDLALRIGILSKCEAPGSFNEENVSVNFFHKSVEEFLAAIYIENQGQIQTFFGHLSSVEVIMELGNVLIFLSGLNPMLGSRISKQIFDVANVDTNICRLRTLSDGSIYRNNKVELLYRLQVNCYKEIKYAQSIENTTHELSYHVSDVYVDDNCDIGITKVTADILTHHHTDIRSLYLYVVSTDVENGIPDSLLTQYLDHTVSLQSLYIDGYNTNRTLHHISDIFSSLSTLILSNITLTPEALCTLHTTLQSNTVIQTLGLLGIKCQVNEDQGPEPASLAGIIQTLPDLSSLSTLRFEVANEDDKDIFLDVLSRLSHLHGIRYYGTYPNNNEYDRDIVQTLSTWSGLRWLCLVLVDLGDSGLQLSHDMLHIEGIILFQVNMSLSGWRYFIQSILNIKHKFDVDLDDVDIDEEVQTMIKDTQEFEVSHDKSNEDGSHTIYFTRVWPPSQQRQP</sequence>
<name>A0AA88YGN5_PINIB</name>
<dbReference type="Pfam" id="PF05729">
    <property type="entry name" value="NACHT"/>
    <property type="match status" value="1"/>
</dbReference>
<dbReference type="SUPFAM" id="SSF52047">
    <property type="entry name" value="RNI-like"/>
    <property type="match status" value="1"/>
</dbReference>
<comment type="caution">
    <text evidence="5">The sequence shown here is derived from an EMBL/GenBank/DDBJ whole genome shotgun (WGS) entry which is preliminary data.</text>
</comment>
<protein>
    <recommendedName>
        <fullName evidence="7">NACHT domain-containing protein</fullName>
    </recommendedName>
</protein>
<dbReference type="InterPro" id="IPR000488">
    <property type="entry name" value="Death_dom"/>
</dbReference>
<feature type="domain" description="NACHT" evidence="4">
    <location>
        <begin position="252"/>
        <end position="357"/>
    </location>
</feature>
<dbReference type="InterPro" id="IPR007111">
    <property type="entry name" value="NACHT_NTPase"/>
</dbReference>
<dbReference type="InterPro" id="IPR027417">
    <property type="entry name" value="P-loop_NTPase"/>
</dbReference>
<proteinExistence type="predicted"/>
<gene>
    <name evidence="5" type="ORF">FSP39_010234</name>
</gene>
<feature type="domain" description="Death" evidence="3">
    <location>
        <begin position="62"/>
        <end position="149"/>
    </location>
</feature>
<dbReference type="PROSITE" id="PS50017">
    <property type="entry name" value="DEATH_DOMAIN"/>
    <property type="match status" value="1"/>
</dbReference>
<evidence type="ECO:0000256" key="2">
    <source>
        <dbReference type="ARBA" id="ARBA00022840"/>
    </source>
</evidence>
<dbReference type="SUPFAM" id="SSF52540">
    <property type="entry name" value="P-loop containing nucleoside triphosphate hydrolases"/>
    <property type="match status" value="1"/>
</dbReference>
<dbReference type="EMBL" id="VSWD01000004">
    <property type="protein sequence ID" value="KAK3104790.1"/>
    <property type="molecule type" value="Genomic_DNA"/>
</dbReference>
<reference evidence="5" key="1">
    <citation type="submission" date="2019-08" db="EMBL/GenBank/DDBJ databases">
        <title>The improved chromosome-level genome for the pearl oyster Pinctada fucata martensii using PacBio sequencing and Hi-C.</title>
        <authorList>
            <person name="Zheng Z."/>
        </authorList>
    </citation>
    <scope>NUCLEOTIDE SEQUENCE</scope>
    <source>
        <strain evidence="5">ZZ-2019</strain>
        <tissue evidence="5">Adductor muscle</tissue>
    </source>
</reference>
<dbReference type="AlphaFoldDB" id="A0AA88YGN5"/>
<accession>A0AA88YGN5</accession>
<evidence type="ECO:0008006" key="7">
    <source>
        <dbReference type="Google" id="ProtNLM"/>
    </source>
</evidence>
<keyword evidence="1" id="KW-0547">Nucleotide-binding</keyword>
<dbReference type="SUPFAM" id="SSF47986">
    <property type="entry name" value="DEATH domain"/>
    <property type="match status" value="1"/>
</dbReference>
<keyword evidence="6" id="KW-1185">Reference proteome</keyword>